<gene>
    <name evidence="7" type="primary">aspS</name>
    <name evidence="9" type="ORF">LACPI_0319</name>
</gene>
<dbReference type="Proteomes" id="UP000033166">
    <property type="component" value="Chromosome I"/>
</dbReference>
<dbReference type="SUPFAM" id="SSF50249">
    <property type="entry name" value="Nucleic acid-binding proteins"/>
    <property type="match status" value="1"/>
</dbReference>
<evidence type="ECO:0000256" key="6">
    <source>
        <dbReference type="ARBA" id="ARBA00023146"/>
    </source>
</evidence>
<dbReference type="GO" id="GO:0003676">
    <property type="term" value="F:nucleic acid binding"/>
    <property type="evidence" value="ECO:0007669"/>
    <property type="project" value="InterPro"/>
</dbReference>
<evidence type="ECO:0000256" key="2">
    <source>
        <dbReference type="ARBA" id="ARBA00022598"/>
    </source>
</evidence>
<dbReference type="GO" id="GO:0016740">
    <property type="term" value="F:transferase activity"/>
    <property type="evidence" value="ECO:0007669"/>
    <property type="project" value="UniProtKB-ARBA"/>
</dbReference>
<dbReference type="NCBIfam" id="NF001750">
    <property type="entry name" value="PRK00476.1"/>
    <property type="match status" value="1"/>
</dbReference>
<keyword evidence="5 7" id="KW-0648">Protein biosynthesis</keyword>
<dbReference type="KEGG" id="lpk:LACPI_0319"/>
<dbReference type="InterPro" id="IPR045864">
    <property type="entry name" value="aa-tRNA-synth_II/BPL/LPL"/>
</dbReference>
<dbReference type="InterPro" id="IPR004115">
    <property type="entry name" value="GAD-like_sf"/>
</dbReference>
<feature type="domain" description="Aminoacyl-transfer RNA synthetases class-II family profile" evidence="8">
    <location>
        <begin position="138"/>
        <end position="554"/>
    </location>
</feature>
<dbReference type="Pfam" id="PF01336">
    <property type="entry name" value="tRNA_anti-codon"/>
    <property type="match status" value="1"/>
</dbReference>
<dbReference type="AlphaFoldDB" id="A0A0D6DU85"/>
<dbReference type="Gene3D" id="3.30.1360.30">
    <property type="entry name" value="GAD-like domain"/>
    <property type="match status" value="1"/>
</dbReference>
<dbReference type="NCBIfam" id="TIGR00459">
    <property type="entry name" value="aspS_bact"/>
    <property type="match status" value="1"/>
</dbReference>
<keyword evidence="6 7" id="KW-0030">Aminoacyl-tRNA synthetase</keyword>
<evidence type="ECO:0000313" key="10">
    <source>
        <dbReference type="Proteomes" id="UP000033166"/>
    </source>
</evidence>
<sequence>MRTKTSETITKQGETVTVKGWVNSRRDHGGVIFIDLRDYAGLLQVVIQPEHVTNFSAAEHLRDEYAISVTGTIRARGEGLANPNLATGEIELVAASFEILNASKPLPISLNEANKSSEDLRLKYRYLDLRRSKMQETLKQRAKYLSFIRRFMEDQDFLEVQTPILANSSPEGARDFLIPSRIHAGKFYALPQAPQQFKQLLMVGGIDKYYQIAPCFRDEDPRADRLYGDFYQLDLERAFVEDGEEIRTEMEVLIQNLVTDFAGKALVTSEIPRIAYEDAMNIYGTDKPDLRFGMTLVDLDETLATTEFAVFKNAKKVKAICVKEAASLSRSQIDAFTEIAKKEGAGGLAYLTFVDGGIKSPIAKFLTEAELAEITEKTGAEDGDIVFFGAGKPAMVNKVLGRMRNEFADFYDLKDKNQVALCWVVDFPFYEYDEKNRKVDFGHNPFSLPKGGLSALEAAKTDADKLAIKADQFDMVMNGYEICSGAVRNYNPEVMYKAFNILGYDKFFVEEKFGAMLEAFKFGAPPHAGCAFGLERIFMVLTGEDNIREVVAFPKSAAGVDLMMDSPSDVDPKQLSELKLVLDIDFD</sequence>
<dbReference type="GO" id="GO:0050560">
    <property type="term" value="F:aspartate-tRNA(Asn) ligase activity"/>
    <property type="evidence" value="ECO:0007669"/>
    <property type="project" value="UniProtKB-EC"/>
</dbReference>
<feature type="site" description="Important for tRNA non-discrimination" evidence="7">
    <location>
        <position position="79"/>
    </location>
</feature>
<comment type="catalytic activity">
    <reaction evidence="7">
        <text>tRNA(Asx) + L-aspartate + ATP = L-aspartyl-tRNA(Asx) + AMP + diphosphate</text>
        <dbReference type="Rhea" id="RHEA:18349"/>
        <dbReference type="Rhea" id="RHEA-COMP:9710"/>
        <dbReference type="Rhea" id="RHEA-COMP:9711"/>
        <dbReference type="ChEBI" id="CHEBI:29991"/>
        <dbReference type="ChEBI" id="CHEBI:30616"/>
        <dbReference type="ChEBI" id="CHEBI:33019"/>
        <dbReference type="ChEBI" id="CHEBI:78442"/>
        <dbReference type="ChEBI" id="CHEBI:78516"/>
        <dbReference type="ChEBI" id="CHEBI:456215"/>
        <dbReference type="EC" id="6.1.1.23"/>
    </reaction>
</comment>
<evidence type="ECO:0000256" key="5">
    <source>
        <dbReference type="ARBA" id="ARBA00022917"/>
    </source>
</evidence>
<comment type="subunit">
    <text evidence="7">Homodimer.</text>
</comment>
<feature type="binding site" evidence="7">
    <location>
        <position position="443"/>
    </location>
    <ligand>
        <name>L-aspartate</name>
        <dbReference type="ChEBI" id="CHEBI:29991"/>
    </ligand>
</feature>
<protein>
    <recommendedName>
        <fullName evidence="7">Aspartate--tRNA(Asp/Asn) ligase</fullName>
        <ecNumber evidence="7">6.1.1.23</ecNumber>
    </recommendedName>
    <alternativeName>
        <fullName evidence="7">Aspartyl-tRNA synthetase</fullName>
        <shortName evidence="7">AspRS</shortName>
    </alternativeName>
    <alternativeName>
        <fullName evidence="7">Non-discriminating aspartyl-tRNA synthetase</fullName>
        <shortName evidence="7">ND-AspRS</shortName>
    </alternativeName>
</protein>
<feature type="region of interest" description="Aspartate" evidence="7">
    <location>
        <begin position="195"/>
        <end position="198"/>
    </location>
</feature>
<organism evidence="9 10">
    <name type="scientific">Pseudolactococcus piscium MKFS47</name>
    <dbReference type="NCBI Taxonomy" id="297352"/>
    <lineage>
        <taxon>Bacteria</taxon>
        <taxon>Bacillati</taxon>
        <taxon>Bacillota</taxon>
        <taxon>Bacilli</taxon>
        <taxon>Lactobacillales</taxon>
        <taxon>Streptococcaceae</taxon>
        <taxon>Pseudolactococcus</taxon>
    </lineage>
</organism>
<comment type="subcellular location">
    <subcellularLocation>
        <location evidence="7">Cytoplasm</location>
    </subcellularLocation>
</comment>
<dbReference type="SUPFAM" id="SSF55681">
    <property type="entry name" value="Class II aaRS and biotin synthetases"/>
    <property type="match status" value="1"/>
</dbReference>
<dbReference type="EMBL" id="LN774769">
    <property type="protein sequence ID" value="CEN27519.1"/>
    <property type="molecule type" value="Genomic_DNA"/>
</dbReference>
<dbReference type="InterPro" id="IPR002312">
    <property type="entry name" value="Asp/Asn-tRNA-synth_IIb"/>
</dbReference>
<feature type="binding site" evidence="7">
    <location>
        <begin position="533"/>
        <end position="536"/>
    </location>
    <ligand>
        <name>ATP</name>
        <dbReference type="ChEBI" id="CHEBI:30616"/>
    </ligand>
</feature>
<dbReference type="Pfam" id="PF00152">
    <property type="entry name" value="tRNA-synt_2"/>
    <property type="match status" value="1"/>
</dbReference>
<dbReference type="HOGENOM" id="CLU_014330_3_2_9"/>
<feature type="binding site" evidence="7">
    <location>
        <position position="217"/>
    </location>
    <ligand>
        <name>L-aspartate</name>
        <dbReference type="ChEBI" id="CHEBI:29991"/>
    </ligand>
</feature>
<dbReference type="STRING" id="1364.LP2241_10309"/>
<evidence type="ECO:0000256" key="3">
    <source>
        <dbReference type="ARBA" id="ARBA00022741"/>
    </source>
</evidence>
<comment type="function">
    <text evidence="7">Aspartyl-tRNA synthetase with relaxed tRNA specificity since it is able to aspartylate not only its cognate tRNA(Asp) but also tRNA(Asn). Reaction proceeds in two steps: L-aspartate is first activated by ATP to form Asp-AMP and then transferred to the acceptor end of tRNA(Asp/Asn).</text>
</comment>
<accession>A0A0D6DU85</accession>
<dbReference type="PANTHER" id="PTHR22594">
    <property type="entry name" value="ASPARTYL/LYSYL-TRNA SYNTHETASE"/>
    <property type="match status" value="1"/>
</dbReference>
<keyword evidence="3 7" id="KW-0547">Nucleotide-binding</keyword>
<dbReference type="GO" id="GO:0140096">
    <property type="term" value="F:catalytic activity, acting on a protein"/>
    <property type="evidence" value="ECO:0007669"/>
    <property type="project" value="UniProtKB-ARBA"/>
</dbReference>
<dbReference type="GO" id="GO:0005737">
    <property type="term" value="C:cytoplasm"/>
    <property type="evidence" value="ECO:0007669"/>
    <property type="project" value="UniProtKB-SubCell"/>
</dbReference>
<dbReference type="Pfam" id="PF02938">
    <property type="entry name" value="GAD"/>
    <property type="match status" value="1"/>
</dbReference>
<evidence type="ECO:0000256" key="1">
    <source>
        <dbReference type="ARBA" id="ARBA00006303"/>
    </source>
</evidence>
<dbReference type="InterPro" id="IPR047089">
    <property type="entry name" value="Asp-tRNA-ligase_1_N"/>
</dbReference>
<dbReference type="PROSITE" id="PS50862">
    <property type="entry name" value="AA_TRNA_LIGASE_II"/>
    <property type="match status" value="1"/>
</dbReference>
<dbReference type="InterPro" id="IPR006195">
    <property type="entry name" value="aa-tRNA-synth_II"/>
</dbReference>
<dbReference type="GO" id="GO:0006422">
    <property type="term" value="P:aspartyl-tRNA aminoacylation"/>
    <property type="evidence" value="ECO:0007669"/>
    <property type="project" value="UniProtKB-UniRule"/>
</dbReference>
<dbReference type="CDD" id="cd04317">
    <property type="entry name" value="EcAspRS_like_N"/>
    <property type="match status" value="1"/>
</dbReference>
<dbReference type="GO" id="GO:0005524">
    <property type="term" value="F:ATP binding"/>
    <property type="evidence" value="ECO:0007669"/>
    <property type="project" value="UniProtKB-UniRule"/>
</dbReference>
<dbReference type="PRINTS" id="PR01042">
    <property type="entry name" value="TRNASYNTHASP"/>
</dbReference>
<name>A0A0D6DU85_9LACT</name>
<comment type="similarity">
    <text evidence="1 7">Belongs to the class-II aminoacyl-tRNA synthetase family. Type 1 subfamily.</text>
</comment>
<feature type="site" description="Important for tRNA non-discrimination" evidence="7">
    <location>
        <position position="28"/>
    </location>
</feature>
<reference evidence="10" key="1">
    <citation type="submission" date="2015-01" db="EMBL/GenBank/DDBJ databases">
        <authorList>
            <person name="Andreevskaya M."/>
        </authorList>
    </citation>
    <scope>NUCLEOTIDE SEQUENCE [LARGE SCALE GENOMIC DNA]</scope>
    <source>
        <strain evidence="10">MKFS47</strain>
    </source>
</reference>
<dbReference type="InterPro" id="IPR004364">
    <property type="entry name" value="Aa-tRNA-synt_II"/>
</dbReference>
<dbReference type="InterPro" id="IPR012340">
    <property type="entry name" value="NA-bd_OB-fold"/>
</dbReference>
<keyword evidence="2 7" id="KW-0436">Ligase</keyword>
<feature type="binding site" evidence="7">
    <location>
        <position position="171"/>
    </location>
    <ligand>
        <name>L-aspartate</name>
        <dbReference type="ChEBI" id="CHEBI:29991"/>
    </ligand>
</feature>
<feature type="binding site" evidence="7">
    <location>
        <begin position="217"/>
        <end position="219"/>
    </location>
    <ligand>
        <name>ATP</name>
        <dbReference type="ChEBI" id="CHEBI:30616"/>
    </ligand>
</feature>
<dbReference type="HAMAP" id="MF_00044">
    <property type="entry name" value="Asp_tRNA_synth_type1"/>
    <property type="match status" value="1"/>
</dbReference>
<dbReference type="Gene3D" id="2.40.50.140">
    <property type="entry name" value="Nucleic acid-binding proteins"/>
    <property type="match status" value="1"/>
</dbReference>
<dbReference type="GO" id="GO:0004815">
    <property type="term" value="F:aspartate-tRNA ligase activity"/>
    <property type="evidence" value="ECO:0007669"/>
    <property type="project" value="UniProtKB-UniRule"/>
</dbReference>
<proteinExistence type="inferred from homology"/>
<dbReference type="EC" id="6.1.1.23" evidence="7"/>
<dbReference type="RefSeq" id="WP_047914788.1">
    <property type="nucleotide sequence ID" value="NZ_LN774769.1"/>
</dbReference>
<evidence type="ECO:0000256" key="7">
    <source>
        <dbReference type="HAMAP-Rule" id="MF_00044"/>
    </source>
</evidence>
<evidence type="ECO:0000256" key="4">
    <source>
        <dbReference type="ARBA" id="ARBA00022840"/>
    </source>
</evidence>
<comment type="caution">
    <text evidence="7">Lacks conserved residue(s) required for the propagation of feature annotation.</text>
</comment>
<feature type="binding site" evidence="7">
    <location>
        <position position="481"/>
    </location>
    <ligand>
        <name>ATP</name>
        <dbReference type="ChEBI" id="CHEBI:30616"/>
    </ligand>
</feature>
<evidence type="ECO:0000313" key="9">
    <source>
        <dbReference type="EMBL" id="CEN27519.1"/>
    </source>
</evidence>
<feature type="binding site" evidence="7">
    <location>
        <position position="488"/>
    </location>
    <ligand>
        <name>L-aspartate</name>
        <dbReference type="ChEBI" id="CHEBI:29991"/>
    </ligand>
</feature>
<dbReference type="Gene3D" id="3.30.930.10">
    <property type="entry name" value="Bira Bifunctional Protein, Domain 2"/>
    <property type="match status" value="1"/>
</dbReference>
<keyword evidence="4 7" id="KW-0067">ATP-binding</keyword>
<dbReference type="SUPFAM" id="SSF55261">
    <property type="entry name" value="GAD domain-like"/>
    <property type="match status" value="1"/>
</dbReference>
<keyword evidence="7" id="KW-0963">Cytoplasm</keyword>
<dbReference type="InterPro" id="IPR004524">
    <property type="entry name" value="Asp-tRNA-ligase_1"/>
</dbReference>
<dbReference type="PANTHER" id="PTHR22594:SF5">
    <property type="entry name" value="ASPARTATE--TRNA LIGASE, MITOCHONDRIAL"/>
    <property type="match status" value="1"/>
</dbReference>
<dbReference type="InterPro" id="IPR004365">
    <property type="entry name" value="NA-bd_OB_tRNA"/>
</dbReference>
<dbReference type="InterPro" id="IPR029351">
    <property type="entry name" value="GAD_dom"/>
</dbReference>
<evidence type="ECO:0000259" key="8">
    <source>
        <dbReference type="PROSITE" id="PS50862"/>
    </source>
</evidence>